<evidence type="ECO:0000313" key="1">
    <source>
        <dbReference type="EMBL" id="CAD72055.1"/>
    </source>
</evidence>
<protein>
    <submittedName>
        <fullName evidence="1">Uncharacterized protein</fullName>
    </submittedName>
</protein>
<keyword evidence="2" id="KW-1185">Reference proteome</keyword>
<dbReference type="AlphaFoldDB" id="Q7UXF2"/>
<dbReference type="EnsemblBacteria" id="CAD72055">
    <property type="protein sequence ID" value="CAD72055"/>
    <property type="gene ID" value="RB1362"/>
</dbReference>
<dbReference type="Proteomes" id="UP000001025">
    <property type="component" value="Chromosome"/>
</dbReference>
<organism evidence="1 2">
    <name type="scientific">Rhodopirellula baltica (strain DSM 10527 / NCIMB 13988 / SH1)</name>
    <dbReference type="NCBI Taxonomy" id="243090"/>
    <lineage>
        <taxon>Bacteria</taxon>
        <taxon>Pseudomonadati</taxon>
        <taxon>Planctomycetota</taxon>
        <taxon>Planctomycetia</taxon>
        <taxon>Pirellulales</taxon>
        <taxon>Pirellulaceae</taxon>
        <taxon>Rhodopirellula</taxon>
    </lineage>
</organism>
<gene>
    <name evidence="1" type="ordered locus">RB1362</name>
</gene>
<sequence>MILKQLILKRTTRTTLKSASDTGWAACCFLATENTGITEAGDRAEALSATANPLRVHCCIFGDQPPRVIAQLIRQRFKAQPW</sequence>
<dbReference type="KEGG" id="rba:RB1362"/>
<dbReference type="HOGENOM" id="CLU_2555977_0_0_0"/>
<proteinExistence type="predicted"/>
<reference evidence="1 2" key="1">
    <citation type="journal article" date="2003" name="Proc. Natl. Acad. Sci. U.S.A.">
        <title>Complete genome sequence of the marine planctomycete Pirellula sp. strain 1.</title>
        <authorList>
            <person name="Gloeckner F.O."/>
            <person name="Kube M."/>
            <person name="Bauer M."/>
            <person name="Teeling H."/>
            <person name="Lombardot T."/>
            <person name="Ludwig W."/>
            <person name="Gade D."/>
            <person name="Beck A."/>
            <person name="Borzym K."/>
            <person name="Heitmann K."/>
            <person name="Rabus R."/>
            <person name="Schlesner H."/>
            <person name="Amann R."/>
            <person name="Reinhardt R."/>
        </authorList>
    </citation>
    <scope>NUCLEOTIDE SEQUENCE [LARGE SCALE GENOMIC DNA]</scope>
    <source>
        <strain evidence="2">DSM 10527 / NCIMB 13988 / SH1</strain>
    </source>
</reference>
<name>Q7UXF2_RHOBA</name>
<dbReference type="STRING" id="243090.RB1362"/>
<dbReference type="InParanoid" id="Q7UXF2"/>
<dbReference type="EMBL" id="BX294135">
    <property type="protein sequence ID" value="CAD72055.1"/>
    <property type="molecule type" value="Genomic_DNA"/>
</dbReference>
<evidence type="ECO:0000313" key="2">
    <source>
        <dbReference type="Proteomes" id="UP000001025"/>
    </source>
</evidence>
<accession>Q7UXF2</accession>